<dbReference type="EMBL" id="BMAU01021144">
    <property type="protein sequence ID" value="GFX92337.1"/>
    <property type="molecule type" value="Genomic_DNA"/>
</dbReference>
<proteinExistence type="predicted"/>
<organism evidence="1 2">
    <name type="scientific">Trichonephila clavipes</name>
    <name type="common">Golden silk orbweaver</name>
    <name type="synonym">Nephila clavipes</name>
    <dbReference type="NCBI Taxonomy" id="2585209"/>
    <lineage>
        <taxon>Eukaryota</taxon>
        <taxon>Metazoa</taxon>
        <taxon>Ecdysozoa</taxon>
        <taxon>Arthropoda</taxon>
        <taxon>Chelicerata</taxon>
        <taxon>Arachnida</taxon>
        <taxon>Araneae</taxon>
        <taxon>Araneomorphae</taxon>
        <taxon>Entelegynae</taxon>
        <taxon>Araneoidea</taxon>
        <taxon>Nephilidae</taxon>
        <taxon>Trichonephila</taxon>
    </lineage>
</organism>
<comment type="caution">
    <text evidence="1">The sequence shown here is derived from an EMBL/GenBank/DDBJ whole genome shotgun (WGS) entry which is preliminary data.</text>
</comment>
<accession>A0A8X6RND3</accession>
<dbReference type="Proteomes" id="UP000887159">
    <property type="component" value="Unassembled WGS sequence"/>
</dbReference>
<name>A0A8X6RND3_TRICX</name>
<protein>
    <submittedName>
        <fullName evidence="1">Uncharacterized protein</fullName>
    </submittedName>
</protein>
<evidence type="ECO:0000313" key="2">
    <source>
        <dbReference type="Proteomes" id="UP000887159"/>
    </source>
</evidence>
<sequence length="99" mass="11107">MNDLEHGRIVVMREVGCPYRAISRHLQRTDTAVQILVAMVDAQWASGSVSFFHTTGSYSTHGMGKVSSAFRPYCSGPINEYQACGCRPKYWGTRFRLTT</sequence>
<keyword evidence="2" id="KW-1185">Reference proteome</keyword>
<evidence type="ECO:0000313" key="1">
    <source>
        <dbReference type="EMBL" id="GFX92337.1"/>
    </source>
</evidence>
<reference evidence="1" key="1">
    <citation type="submission" date="2020-08" db="EMBL/GenBank/DDBJ databases">
        <title>Multicomponent nature underlies the extraordinary mechanical properties of spider dragline silk.</title>
        <authorList>
            <person name="Kono N."/>
            <person name="Nakamura H."/>
            <person name="Mori M."/>
            <person name="Yoshida Y."/>
            <person name="Ohtoshi R."/>
            <person name="Malay A.D."/>
            <person name="Moran D.A.P."/>
            <person name="Tomita M."/>
            <person name="Numata K."/>
            <person name="Arakawa K."/>
        </authorList>
    </citation>
    <scope>NUCLEOTIDE SEQUENCE</scope>
</reference>
<dbReference type="AlphaFoldDB" id="A0A8X6RND3"/>
<gene>
    <name evidence="1" type="ORF">TNCV_1112641</name>
</gene>